<evidence type="ECO:0000313" key="2">
    <source>
        <dbReference type="EMBL" id="KNX38566.1"/>
    </source>
</evidence>
<dbReference type="InterPro" id="IPR025159">
    <property type="entry name" value="AbiEi_N"/>
</dbReference>
<dbReference type="EMBL" id="LAIR01000002">
    <property type="protein sequence ID" value="KNX38566.1"/>
    <property type="molecule type" value="Genomic_DNA"/>
</dbReference>
<dbReference type="Proteomes" id="UP000037397">
    <property type="component" value="Unassembled WGS sequence"/>
</dbReference>
<evidence type="ECO:0000259" key="1">
    <source>
        <dbReference type="Pfam" id="PF13338"/>
    </source>
</evidence>
<accession>A0A0L6CL95</accession>
<sequence>MSEATPPPALRHLVGDRPHGLFLASDASTAGVTRRDVARWVQQGVVRRLGRAVYAASPVPSTREEGHRELVRAMLLSHPSVVASHHSALALLGIDLHAVDLTAAHGIWTNQSPTRTVDRFRLMRPARRTPWGHVDGWACVRPSWAITQTAGRFGLVAGVVSADHALRRGMVTEDQLTAAVTAHAGAVGVEAMRRMLRSCDRRSESVGESRLRLICEGAGIEVEPQFRVLDQQRCVARADFRVVGTRLLLEFDGMLKYRAADGQNALEREKRREDACRRLRWDFERFVWAQLDRPSQVVRLIREGIARAPRDA</sequence>
<dbReference type="Pfam" id="PF13338">
    <property type="entry name" value="AbiEi_4"/>
    <property type="match status" value="1"/>
</dbReference>
<comment type="caution">
    <text evidence="2">The sequence shown here is derived from an EMBL/GenBank/DDBJ whole genome shotgun (WGS) entry which is preliminary data.</text>
</comment>
<dbReference type="AlphaFoldDB" id="A0A0L6CL95"/>
<dbReference type="RefSeq" id="WP_050671041.1">
    <property type="nucleotide sequence ID" value="NZ_LAIR01000002.1"/>
</dbReference>
<reference evidence="3" key="1">
    <citation type="submission" date="2015-03" db="EMBL/GenBank/DDBJ databases">
        <title>Luteipulveratus halotolerans sp. nov., a novel actinobacterium (Dermacoccaceae) from Sarawak, Malaysia.</title>
        <authorList>
            <person name="Juboi H."/>
            <person name="Basik A."/>
            <person name="Shamsul S.S."/>
            <person name="Arnold P."/>
            <person name="Schmitt E.K."/>
            <person name="Sanglier J.-J."/>
            <person name="Yeo T."/>
        </authorList>
    </citation>
    <scope>NUCLEOTIDE SEQUENCE [LARGE SCALE GENOMIC DNA]</scope>
    <source>
        <strain evidence="3">C296001</strain>
    </source>
</reference>
<proteinExistence type="predicted"/>
<dbReference type="STRING" id="1631356.VV01_17725"/>
<organism evidence="2 3">
    <name type="scientific">Luteipulveratus halotolerans</name>
    <dbReference type="NCBI Taxonomy" id="1631356"/>
    <lineage>
        <taxon>Bacteria</taxon>
        <taxon>Bacillati</taxon>
        <taxon>Actinomycetota</taxon>
        <taxon>Actinomycetes</taxon>
        <taxon>Micrococcales</taxon>
        <taxon>Dermacoccaceae</taxon>
        <taxon>Luteipulveratus</taxon>
    </lineage>
</organism>
<protein>
    <recommendedName>
        <fullName evidence="1">AbiEi antitoxin N-terminal domain-containing protein</fullName>
    </recommendedName>
</protein>
<name>A0A0L6CL95_9MICO</name>
<evidence type="ECO:0000313" key="3">
    <source>
        <dbReference type="Proteomes" id="UP000037397"/>
    </source>
</evidence>
<dbReference type="OrthoDB" id="5176673at2"/>
<keyword evidence="3" id="KW-1185">Reference proteome</keyword>
<gene>
    <name evidence="2" type="ORF">VV01_17725</name>
</gene>
<feature type="domain" description="AbiEi antitoxin N-terminal" evidence="1">
    <location>
        <begin position="19"/>
        <end position="55"/>
    </location>
</feature>